<gene>
    <name evidence="1" type="ORF">FKR84_07640</name>
</gene>
<dbReference type="RefSeq" id="WP_141421702.1">
    <property type="nucleotide sequence ID" value="NZ_VIAR01000006.1"/>
</dbReference>
<evidence type="ECO:0000313" key="2">
    <source>
        <dbReference type="Proteomes" id="UP000317169"/>
    </source>
</evidence>
<reference evidence="1 2" key="1">
    <citation type="submission" date="2019-06" db="EMBL/GenBank/DDBJ databases">
        <title>Flavibacter putida gen. nov., sp. nov., a novel marine bacterium of the family Flavobacteriaceae isolated from coastal seawater.</title>
        <authorList>
            <person name="Feng X."/>
        </authorList>
    </citation>
    <scope>NUCLEOTIDE SEQUENCE [LARGE SCALE GENOMIC DNA]</scope>
    <source>
        <strain evidence="1 2">PLHSN227</strain>
    </source>
</reference>
<accession>A0A507ZRD6</accession>
<dbReference type="Proteomes" id="UP000317169">
    <property type="component" value="Unassembled WGS sequence"/>
</dbReference>
<protein>
    <recommendedName>
        <fullName evidence="3">STAS/SEC14 domain-containing protein</fullName>
    </recommendedName>
</protein>
<sequence length="146" mass="17242">MRDTKYYKDCLKNQSLDFGEFYFFEKFVVGEIREETILDFTKAEYLLNTIEEYYNKNVPNYYISNKIFSYSVDPSLWAKLAPRLSNLHYLIIEKTASAKINTMFEKMFFEGQLQKFKSLDQAIQWVMQQVGSSISSGPTNDKFHNS</sequence>
<keyword evidence="2" id="KW-1185">Reference proteome</keyword>
<evidence type="ECO:0008006" key="3">
    <source>
        <dbReference type="Google" id="ProtNLM"/>
    </source>
</evidence>
<dbReference type="AlphaFoldDB" id="A0A507ZRD6"/>
<evidence type="ECO:0000313" key="1">
    <source>
        <dbReference type="EMBL" id="TQD38844.1"/>
    </source>
</evidence>
<proteinExistence type="predicted"/>
<dbReference type="EMBL" id="VIAR01000006">
    <property type="protein sequence ID" value="TQD38844.1"/>
    <property type="molecule type" value="Genomic_DNA"/>
</dbReference>
<comment type="caution">
    <text evidence="1">The sequence shown here is derived from an EMBL/GenBank/DDBJ whole genome shotgun (WGS) entry which is preliminary data.</text>
</comment>
<dbReference type="OrthoDB" id="1144359at2"/>
<organism evidence="1 2">
    <name type="scientific">Haloflavibacter putidus</name>
    <dbReference type="NCBI Taxonomy" id="2576776"/>
    <lineage>
        <taxon>Bacteria</taxon>
        <taxon>Pseudomonadati</taxon>
        <taxon>Bacteroidota</taxon>
        <taxon>Flavobacteriia</taxon>
        <taxon>Flavobacteriales</taxon>
        <taxon>Flavobacteriaceae</taxon>
        <taxon>Haloflavibacter</taxon>
    </lineage>
</organism>
<name>A0A507ZRD6_9FLAO</name>